<dbReference type="Proteomes" id="UP001152747">
    <property type="component" value="Unassembled WGS sequence"/>
</dbReference>
<accession>A0A9P1N4B6</accession>
<evidence type="ECO:0000256" key="1">
    <source>
        <dbReference type="SAM" id="Phobius"/>
    </source>
</evidence>
<reference evidence="2" key="1">
    <citation type="submission" date="2022-11" db="EMBL/GenBank/DDBJ databases">
        <authorList>
            <person name="Kikuchi T."/>
        </authorList>
    </citation>
    <scope>NUCLEOTIDE SEQUENCE</scope>
    <source>
        <strain evidence="2">PS1010</strain>
    </source>
</reference>
<feature type="transmembrane region" description="Helical" evidence="1">
    <location>
        <begin position="227"/>
        <end position="249"/>
    </location>
</feature>
<gene>
    <name evidence="2" type="ORF">CAMP_LOCUS13442</name>
</gene>
<feature type="transmembrane region" description="Helical" evidence="1">
    <location>
        <begin position="193"/>
        <end position="215"/>
    </location>
</feature>
<feature type="transmembrane region" description="Helical" evidence="1">
    <location>
        <begin position="44"/>
        <end position="63"/>
    </location>
</feature>
<dbReference type="InterPro" id="IPR019428">
    <property type="entry name" value="7TM_GPCR_serpentine_rcpt_Str"/>
</dbReference>
<feature type="transmembrane region" description="Helical" evidence="1">
    <location>
        <begin position="144"/>
        <end position="164"/>
    </location>
</feature>
<feature type="transmembrane region" description="Helical" evidence="1">
    <location>
        <begin position="83"/>
        <end position="100"/>
    </location>
</feature>
<dbReference type="AlphaFoldDB" id="A0A9P1N4B6"/>
<feature type="transmembrane region" description="Helical" evidence="1">
    <location>
        <begin position="12"/>
        <end position="32"/>
    </location>
</feature>
<proteinExistence type="predicted"/>
<feature type="transmembrane region" description="Helical" evidence="1">
    <location>
        <begin position="112"/>
        <end position="132"/>
    </location>
</feature>
<keyword evidence="1" id="KW-0812">Transmembrane</keyword>
<evidence type="ECO:0008006" key="4">
    <source>
        <dbReference type="Google" id="ProtNLM"/>
    </source>
</evidence>
<dbReference type="OrthoDB" id="5832161at2759"/>
<dbReference type="InterPro" id="IPR019423">
    <property type="entry name" value="7TM_GPCR_serpentine_rcpt_Srj"/>
</dbReference>
<keyword evidence="1" id="KW-1133">Transmembrane helix</keyword>
<evidence type="ECO:0000313" key="2">
    <source>
        <dbReference type="EMBL" id="CAI5450805.1"/>
    </source>
</evidence>
<name>A0A9P1N4B6_9PELO</name>
<dbReference type="Pfam" id="PF10319">
    <property type="entry name" value="7TM_GPCR_Srj"/>
    <property type="match status" value="1"/>
</dbReference>
<sequence>MAPFWLNFSKIIAHIGFLTTNLANSIVIFVTIFRIKKSFGTYRFLIIFVSILGMIFANLDVLIFPNLHNYNSGFVFFTTSDYFEKGILEVLMVSMYYFANFDEFSKNYFKNVLTDFYALNISTVSGFTMVVHDSQNSLRWFPSFFTFQETFLLFSQYFIMLFIVRKMNGEMEYLLSRFSPNLRRLNRQMYRTLKLQIIIPTINLFAPVFFTIYAPFFGEYFEINVPIGIFTCGLGLFPAFDAVLLIFMVTEYRDVFKGLLPKKHRISSATIT</sequence>
<dbReference type="EMBL" id="CANHGI010000005">
    <property type="protein sequence ID" value="CAI5450805.1"/>
    <property type="molecule type" value="Genomic_DNA"/>
</dbReference>
<keyword evidence="3" id="KW-1185">Reference proteome</keyword>
<evidence type="ECO:0000313" key="3">
    <source>
        <dbReference type="Proteomes" id="UP001152747"/>
    </source>
</evidence>
<organism evidence="2 3">
    <name type="scientific">Caenorhabditis angaria</name>
    <dbReference type="NCBI Taxonomy" id="860376"/>
    <lineage>
        <taxon>Eukaryota</taxon>
        <taxon>Metazoa</taxon>
        <taxon>Ecdysozoa</taxon>
        <taxon>Nematoda</taxon>
        <taxon>Chromadorea</taxon>
        <taxon>Rhabditida</taxon>
        <taxon>Rhabditina</taxon>
        <taxon>Rhabditomorpha</taxon>
        <taxon>Rhabditoidea</taxon>
        <taxon>Rhabditidae</taxon>
        <taxon>Peloderinae</taxon>
        <taxon>Caenorhabditis</taxon>
    </lineage>
</organism>
<dbReference type="PANTHER" id="PTHR46000">
    <property type="entry name" value="SEVEN TM RECEPTOR-RELATED"/>
    <property type="match status" value="1"/>
</dbReference>
<comment type="caution">
    <text evidence="2">The sequence shown here is derived from an EMBL/GenBank/DDBJ whole genome shotgun (WGS) entry which is preliminary data.</text>
</comment>
<dbReference type="PANTHER" id="PTHR46000:SF11">
    <property type="entry name" value="SEVEN TM RECEPTOR"/>
    <property type="match status" value="1"/>
</dbReference>
<protein>
    <recommendedName>
        <fullName evidence="4">Seven TM Receptor</fullName>
    </recommendedName>
</protein>
<dbReference type="Pfam" id="PF10326">
    <property type="entry name" value="7TM_GPCR_Str"/>
    <property type="match status" value="1"/>
</dbReference>
<keyword evidence="1" id="KW-0472">Membrane</keyword>